<protein>
    <recommendedName>
        <fullName evidence="2">Putative Flp pilus-assembly TadG-like N-terminal domain-containing protein</fullName>
    </recommendedName>
</protein>
<organism evidence="3 4">
    <name type="scientific">Phenylobacterium hankyongense</name>
    <dbReference type="NCBI Taxonomy" id="1813876"/>
    <lineage>
        <taxon>Bacteria</taxon>
        <taxon>Pseudomonadati</taxon>
        <taxon>Pseudomonadota</taxon>
        <taxon>Alphaproteobacteria</taxon>
        <taxon>Caulobacterales</taxon>
        <taxon>Caulobacteraceae</taxon>
        <taxon>Phenylobacterium</taxon>
    </lineage>
</organism>
<keyword evidence="1" id="KW-0472">Membrane</keyword>
<dbReference type="OrthoDB" id="8014659at2"/>
<comment type="caution">
    <text evidence="3">The sequence shown here is derived from an EMBL/GenBank/DDBJ whole genome shotgun (WGS) entry which is preliminary data.</text>
</comment>
<evidence type="ECO:0000256" key="1">
    <source>
        <dbReference type="SAM" id="Phobius"/>
    </source>
</evidence>
<keyword evidence="1" id="KW-1133">Transmembrane helix</keyword>
<dbReference type="InterPro" id="IPR028087">
    <property type="entry name" value="Tad_N"/>
</dbReference>
<gene>
    <name evidence="3" type="ORF">DJ021_13810</name>
</gene>
<evidence type="ECO:0000313" key="4">
    <source>
        <dbReference type="Proteomes" id="UP000249842"/>
    </source>
</evidence>
<dbReference type="Proteomes" id="UP000249842">
    <property type="component" value="Unassembled WGS sequence"/>
</dbReference>
<evidence type="ECO:0000313" key="3">
    <source>
        <dbReference type="EMBL" id="RAK60807.1"/>
    </source>
</evidence>
<sequence>MRTNLSSRTAGLGQRLRTLGGDERGNVLIYVTVTAAVLMGMAGLALDASRATITHSEAQAAADGAALAGASQLDGQSGACGRAATMAANVTNRQRFAVGGASAVTIAAGSPRCLSTLPANDSTAIAAAQVATTDASAKFLEVTTQQLTHRNSLLDAVSSQHTALVQRTAVAGFRRSLCAAAPVMMLCETATWQPGVAFDAWSTYGGNKGFVSGDSCNSANCVHDTLASTTPSFCVTDAADPAPGNKTNKAQDGVNTRFGIGSTASQPSDTDIVNFSSYSQDITGGTGWNCTAYWAANHASDGLAKPTGCTATATAATASRYAVYQAERAAGKIPTAGRPSGGTPTSTQERRLMYLAVLSCPNVTPGAYLKAFMITPAEGTSSKTLFVEPIGLITSKTDPTVLHEEVQLYR</sequence>
<evidence type="ECO:0000259" key="2">
    <source>
        <dbReference type="Pfam" id="PF13400"/>
    </source>
</evidence>
<keyword evidence="1" id="KW-0812">Transmembrane</keyword>
<accession>A0A328B1X4</accession>
<name>A0A328B1X4_9CAUL</name>
<feature type="transmembrane region" description="Helical" evidence="1">
    <location>
        <begin position="27"/>
        <end position="46"/>
    </location>
</feature>
<feature type="domain" description="Putative Flp pilus-assembly TadG-like N-terminal" evidence="2">
    <location>
        <begin position="25"/>
        <end position="72"/>
    </location>
</feature>
<keyword evidence="4" id="KW-1185">Reference proteome</keyword>
<dbReference type="EMBL" id="QFYP01000001">
    <property type="protein sequence ID" value="RAK60807.1"/>
    <property type="molecule type" value="Genomic_DNA"/>
</dbReference>
<reference evidence="4" key="1">
    <citation type="submission" date="2018-05" db="EMBL/GenBank/DDBJ databases">
        <authorList>
            <person name="Li X."/>
        </authorList>
    </citation>
    <scope>NUCLEOTIDE SEQUENCE [LARGE SCALE GENOMIC DNA]</scope>
    <source>
        <strain evidence="4">HKS-05</strain>
    </source>
</reference>
<proteinExistence type="predicted"/>
<dbReference type="Pfam" id="PF13400">
    <property type="entry name" value="Tad"/>
    <property type="match status" value="1"/>
</dbReference>
<dbReference type="AlphaFoldDB" id="A0A328B1X4"/>